<feature type="compositionally biased region" description="Basic residues" evidence="1">
    <location>
        <begin position="76"/>
        <end position="85"/>
    </location>
</feature>
<evidence type="ECO:0000313" key="2">
    <source>
        <dbReference type="EMBL" id="GFD55591.1"/>
    </source>
</evidence>
<dbReference type="EMBL" id="BKCJ011819516">
    <property type="protein sequence ID" value="GFD55591.1"/>
    <property type="molecule type" value="Genomic_DNA"/>
</dbReference>
<protein>
    <submittedName>
        <fullName evidence="2">Uncharacterized protein</fullName>
    </submittedName>
</protein>
<feature type="non-terminal residue" evidence="2">
    <location>
        <position position="1"/>
    </location>
</feature>
<sequence length="93" mass="9404">DPGRHGASLPEAARGEGARYLSESGHEAGAGTHAGRADLPGAGDAGGDPGRRFHAGRSRPAAPRDGGLEAQGRTGKILRAHRGRHAGQGLRPC</sequence>
<comment type="caution">
    <text evidence="2">The sequence shown here is derived from an EMBL/GenBank/DDBJ whole genome shotgun (WGS) entry which is preliminary data.</text>
</comment>
<feature type="region of interest" description="Disordered" evidence="1">
    <location>
        <begin position="1"/>
        <end position="93"/>
    </location>
</feature>
<organism evidence="2">
    <name type="scientific">Tanacetum cinerariifolium</name>
    <name type="common">Dalmatian daisy</name>
    <name type="synonym">Chrysanthemum cinerariifolium</name>
    <dbReference type="NCBI Taxonomy" id="118510"/>
    <lineage>
        <taxon>Eukaryota</taxon>
        <taxon>Viridiplantae</taxon>
        <taxon>Streptophyta</taxon>
        <taxon>Embryophyta</taxon>
        <taxon>Tracheophyta</taxon>
        <taxon>Spermatophyta</taxon>
        <taxon>Magnoliopsida</taxon>
        <taxon>eudicotyledons</taxon>
        <taxon>Gunneridae</taxon>
        <taxon>Pentapetalae</taxon>
        <taxon>asterids</taxon>
        <taxon>campanulids</taxon>
        <taxon>Asterales</taxon>
        <taxon>Asteraceae</taxon>
        <taxon>Asteroideae</taxon>
        <taxon>Anthemideae</taxon>
        <taxon>Anthemidinae</taxon>
        <taxon>Tanacetum</taxon>
    </lineage>
</organism>
<name>A0A699XFI0_TANCI</name>
<feature type="non-terminal residue" evidence="2">
    <location>
        <position position="93"/>
    </location>
</feature>
<evidence type="ECO:0000256" key="1">
    <source>
        <dbReference type="SAM" id="MobiDB-lite"/>
    </source>
</evidence>
<proteinExistence type="predicted"/>
<accession>A0A699XFI0</accession>
<reference evidence="2" key="1">
    <citation type="journal article" date="2019" name="Sci. Rep.">
        <title>Draft genome of Tanacetum cinerariifolium, the natural source of mosquito coil.</title>
        <authorList>
            <person name="Yamashiro T."/>
            <person name="Shiraishi A."/>
            <person name="Satake H."/>
            <person name="Nakayama K."/>
        </authorList>
    </citation>
    <scope>NUCLEOTIDE SEQUENCE</scope>
</reference>
<gene>
    <name evidence="2" type="ORF">Tci_927560</name>
</gene>
<dbReference type="AlphaFoldDB" id="A0A699XFI0"/>